<evidence type="ECO:0000259" key="2">
    <source>
        <dbReference type="Pfam" id="PF01841"/>
    </source>
</evidence>
<proteinExistence type="predicted"/>
<keyword evidence="1" id="KW-0812">Transmembrane</keyword>
<feature type="transmembrane region" description="Helical" evidence="1">
    <location>
        <begin position="36"/>
        <end position="53"/>
    </location>
</feature>
<feature type="transmembrane region" description="Helical" evidence="1">
    <location>
        <begin position="758"/>
        <end position="774"/>
    </location>
</feature>
<evidence type="ECO:0000313" key="4">
    <source>
        <dbReference type="EMBL" id="EKE29182.1"/>
    </source>
</evidence>
<gene>
    <name evidence="4" type="ORF">ACD_2C00210G0010</name>
</gene>
<dbReference type="InterPro" id="IPR002931">
    <property type="entry name" value="Transglutaminase-like"/>
</dbReference>
<feature type="transmembrane region" description="Helical" evidence="1">
    <location>
        <begin position="249"/>
        <end position="266"/>
    </location>
</feature>
<evidence type="ECO:0000259" key="3">
    <source>
        <dbReference type="Pfam" id="PF11992"/>
    </source>
</evidence>
<sequence>MKNFFKYRWKISRIGVILIIIGFFLSLVSFIKGIQILLFIPALVISLFLFSFFEVRKLKKSLKCNLLKEHEDYIISVRSPENLNFFFRIAYSDSSWIHLLSPDIETERFSLLQSEDIEIILFIKWTFDILRHVVKIWKIAHGGDSQKDSEAPDLRDGTFFLVREYEPGDNPRRLDSLKSALKNFPFIKTILNSETSKNPRKKGLNELTLHIDSNRIVLPKDDSRKWTLLKWLLILIDFTVIFIEWENIALDAMIMVPIVIVSLLLLKKKKFSSPRLLNLVILAFFANMIAMAIFTRDMTWPGSVFLTQILIIKQLYSDDREDGFLYIFLSMFVFVAVSLFSVELWFILFFLIYLVISVFLLTSVSGYMVTDSLKWAYTTRFSNLRTLRITWLIFIMMVFLFFILPHWNVRWNTQSNTSPNNAENLSWFSNELDFKNAWAIKTDNSKVMAVDNLRDADSELLKRKYWRWERFYMFRNNSWIKTDDSRSYFMNRNKSAQGLKVLNITYFPKGSSSLFMPAIPESVDLGMNSSDIIIRQKQWDNSIFYLASKIRKTFNLSASFDVSDSGIFLNQKIEYSSFTWSVIDKQTNDLMDEFWSKIDPNIYDTPAKLTDYVKNIYGFSYSIEAPAKDLHDFLYGSKKWYCEYYATVLALTLQHFWYDATLVNWYYSWEWNNLAKSWVIRWKDAHSWVEVYNRKNWQILDATPNLLDYEIPAYQRIWNHTVSIYDYLDLKWYAYIVNYTWDAQRELILSILSHKIEALRLFLAIIIMILLKIFHGRYRANKLLSYEEKLLRFIRGKSKSAFPLDLIPATEQSLPQETRISIYGKEHLTREKYLNLKSRWNRHFSRLK</sequence>
<comment type="caution">
    <text evidence="4">The sequence shown here is derived from an EMBL/GenBank/DDBJ whole genome shotgun (WGS) entry which is preliminary data.</text>
</comment>
<keyword evidence="1" id="KW-1133">Transmembrane helix</keyword>
<dbReference type="PANTHER" id="PTHR42736">
    <property type="entry name" value="PROTEIN-GLUTAMINE GAMMA-GLUTAMYLTRANSFERASE"/>
    <property type="match status" value="1"/>
</dbReference>
<accession>K2G4E4</accession>
<dbReference type="InterPro" id="IPR052901">
    <property type="entry name" value="Bact_TGase-like"/>
</dbReference>
<name>K2G4E4_9BACT</name>
<feature type="transmembrane region" description="Helical" evidence="1">
    <location>
        <begin position="276"/>
        <end position="294"/>
    </location>
</feature>
<dbReference type="Pfam" id="PF11992">
    <property type="entry name" value="TgpA_N"/>
    <property type="match status" value="1"/>
</dbReference>
<feature type="transmembrane region" description="Helical" evidence="1">
    <location>
        <begin position="12"/>
        <end position="30"/>
    </location>
</feature>
<organism evidence="4">
    <name type="scientific">uncultured bacterium</name>
    <name type="common">gcode 4</name>
    <dbReference type="NCBI Taxonomy" id="1234023"/>
    <lineage>
        <taxon>Bacteria</taxon>
        <taxon>environmental samples</taxon>
    </lineage>
</organism>
<reference evidence="4" key="1">
    <citation type="journal article" date="2012" name="Science">
        <title>Fermentation, hydrogen, and sulfur metabolism in multiple uncultivated bacterial phyla.</title>
        <authorList>
            <person name="Wrighton K.C."/>
            <person name="Thomas B.C."/>
            <person name="Sharon I."/>
            <person name="Miller C.S."/>
            <person name="Castelle C.J."/>
            <person name="VerBerkmoes N.C."/>
            <person name="Wilkins M.J."/>
            <person name="Hettich R.L."/>
            <person name="Lipton M.S."/>
            <person name="Williams K.H."/>
            <person name="Long P.E."/>
            <person name="Banfield J.F."/>
        </authorList>
    </citation>
    <scope>NUCLEOTIDE SEQUENCE [LARGE SCALE GENOMIC DNA]</scope>
</reference>
<feature type="domain" description="Protein-glutamine gamma-glutamyltransferase TgpA N-terminal" evidence="3">
    <location>
        <begin position="253"/>
        <end position="522"/>
    </location>
</feature>
<protein>
    <recommendedName>
        <fullName evidence="5">Transglutaminase-like domain-containing protein</fullName>
    </recommendedName>
</protein>
<feature type="transmembrane region" description="Helical" evidence="1">
    <location>
        <begin position="300"/>
        <end position="316"/>
    </location>
</feature>
<dbReference type="SUPFAM" id="SSF54001">
    <property type="entry name" value="Cysteine proteinases"/>
    <property type="match status" value="1"/>
</dbReference>
<feature type="transmembrane region" description="Helical" evidence="1">
    <location>
        <begin position="226"/>
        <end position="243"/>
    </location>
</feature>
<dbReference type="PANTHER" id="PTHR42736:SF1">
    <property type="entry name" value="PROTEIN-GLUTAMINE GAMMA-GLUTAMYLTRANSFERASE"/>
    <property type="match status" value="1"/>
</dbReference>
<dbReference type="AlphaFoldDB" id="K2G4E4"/>
<feature type="transmembrane region" description="Helical" evidence="1">
    <location>
        <begin position="323"/>
        <end position="340"/>
    </location>
</feature>
<dbReference type="InterPro" id="IPR021878">
    <property type="entry name" value="TgpA_N"/>
</dbReference>
<feature type="domain" description="Transglutaminase-like" evidence="2">
    <location>
        <begin position="603"/>
        <end position="702"/>
    </location>
</feature>
<dbReference type="EMBL" id="AMFJ01000210">
    <property type="protein sequence ID" value="EKE29182.1"/>
    <property type="molecule type" value="Genomic_DNA"/>
</dbReference>
<evidence type="ECO:0008006" key="5">
    <source>
        <dbReference type="Google" id="ProtNLM"/>
    </source>
</evidence>
<dbReference type="Pfam" id="PF01841">
    <property type="entry name" value="Transglut_core"/>
    <property type="match status" value="1"/>
</dbReference>
<feature type="transmembrane region" description="Helical" evidence="1">
    <location>
        <begin position="389"/>
        <end position="407"/>
    </location>
</feature>
<evidence type="ECO:0000256" key="1">
    <source>
        <dbReference type="SAM" id="Phobius"/>
    </source>
</evidence>
<dbReference type="InterPro" id="IPR038765">
    <property type="entry name" value="Papain-like_cys_pep_sf"/>
</dbReference>
<keyword evidence="1" id="KW-0472">Membrane</keyword>
<feature type="transmembrane region" description="Helical" evidence="1">
    <location>
        <begin position="346"/>
        <end position="369"/>
    </location>
</feature>